<proteinExistence type="predicted"/>
<evidence type="ECO:0008006" key="3">
    <source>
        <dbReference type="Google" id="ProtNLM"/>
    </source>
</evidence>
<evidence type="ECO:0000313" key="1">
    <source>
        <dbReference type="EMBL" id="RMA64613.1"/>
    </source>
</evidence>
<organism evidence="1 2">
    <name type="scientific">Ulvibacter antarcticus</name>
    <dbReference type="NCBI Taxonomy" id="442714"/>
    <lineage>
        <taxon>Bacteria</taxon>
        <taxon>Pseudomonadati</taxon>
        <taxon>Bacteroidota</taxon>
        <taxon>Flavobacteriia</taxon>
        <taxon>Flavobacteriales</taxon>
        <taxon>Flavobacteriaceae</taxon>
        <taxon>Ulvibacter</taxon>
    </lineage>
</organism>
<keyword evidence="2" id="KW-1185">Reference proteome</keyword>
<dbReference type="InterPro" id="IPR046125">
    <property type="entry name" value="DUF6122"/>
</dbReference>
<dbReference type="AlphaFoldDB" id="A0A3L9YVS9"/>
<gene>
    <name evidence="1" type="ORF">BXY75_1490</name>
</gene>
<protein>
    <recommendedName>
        <fullName evidence="3">LexA-binding, inner membrane-associated hydrolase</fullName>
    </recommendedName>
</protein>
<dbReference type="Pfam" id="PF19617">
    <property type="entry name" value="DUF6122"/>
    <property type="match status" value="1"/>
</dbReference>
<comment type="caution">
    <text evidence="1">The sequence shown here is derived from an EMBL/GenBank/DDBJ whole genome shotgun (WGS) entry which is preliminary data.</text>
</comment>
<evidence type="ECO:0000313" key="2">
    <source>
        <dbReference type="Proteomes" id="UP000271339"/>
    </source>
</evidence>
<reference evidence="1 2" key="1">
    <citation type="submission" date="2018-10" db="EMBL/GenBank/DDBJ databases">
        <title>Genomic Encyclopedia of Archaeal and Bacterial Type Strains, Phase II (KMG-II): from individual species to whole genera.</title>
        <authorList>
            <person name="Goeker M."/>
        </authorList>
    </citation>
    <scope>NUCLEOTIDE SEQUENCE [LARGE SCALE GENOMIC DNA]</scope>
    <source>
        <strain evidence="1 2">DSM 23424</strain>
    </source>
</reference>
<dbReference type="RefSeq" id="WP_317125243.1">
    <property type="nucleotide sequence ID" value="NZ_REFC01000012.1"/>
</dbReference>
<sequence length="104" mass="12167">MMLQQLVHYGLHFIFPGLLAWIFFRSNWKKAWLIMIATMIVDVDHLLASPVFSADRCSIGFHLFHSYIAIGMFVVLLLFKRTKIIATGLLFHMITDLIDCYWMT</sequence>
<name>A0A3L9YVS9_9FLAO</name>
<dbReference type="Proteomes" id="UP000271339">
    <property type="component" value="Unassembled WGS sequence"/>
</dbReference>
<dbReference type="EMBL" id="REFC01000012">
    <property type="protein sequence ID" value="RMA64613.1"/>
    <property type="molecule type" value="Genomic_DNA"/>
</dbReference>
<accession>A0A3L9YVS9</accession>